<dbReference type="PANTHER" id="PTHR38776:SF1">
    <property type="entry name" value="MLTA-INTERACTING PROTEIN-RELATED"/>
    <property type="match status" value="1"/>
</dbReference>
<accession>A0A285IJ25</accession>
<evidence type="ECO:0000313" key="10">
    <source>
        <dbReference type="Proteomes" id="UP000231702"/>
    </source>
</evidence>
<evidence type="ECO:0000313" key="9">
    <source>
        <dbReference type="Proteomes" id="UP000231655"/>
    </source>
</evidence>
<dbReference type="InterPro" id="IPR010583">
    <property type="entry name" value="MipA"/>
</dbReference>
<reference evidence="7 10" key="2">
    <citation type="journal article" date="2018" name="Int. J. Syst. Evol. Microbiol.">
        <title>Pseudooceanicola lipolyticus sp. nov., a marine alphaproteobacterium, reclassification of Oceanicola flagellatus as Pseudooceanicola flagellatus comb. nov. and emended description of the genus Pseudooceanicola.</title>
        <authorList>
            <person name="Huang M.-M."/>
            <person name="Guo L.-L."/>
            <person name="Wu Y.-H."/>
            <person name="Lai Q.-L."/>
            <person name="Shao Z.-Z."/>
            <person name="Wang C.-S."/>
            <person name="Wu M."/>
            <person name="Xu X.-W."/>
        </authorList>
    </citation>
    <scope>NUCLEOTIDE SEQUENCE [LARGE SCALE GENOMIC DNA]</scope>
    <source>
        <strain evidence="7 10">Ar-45</strain>
    </source>
</reference>
<evidence type="ECO:0000313" key="7">
    <source>
        <dbReference type="EMBL" id="PJE28855.1"/>
    </source>
</evidence>
<dbReference type="Pfam" id="PF06629">
    <property type="entry name" value="MipA"/>
    <property type="match status" value="1"/>
</dbReference>
<evidence type="ECO:0000256" key="5">
    <source>
        <dbReference type="ARBA" id="ARBA00023237"/>
    </source>
</evidence>
<dbReference type="OrthoDB" id="7343706at2"/>
<name>A0A285IJ25_9RHOB</name>
<dbReference type="PANTHER" id="PTHR38776">
    <property type="entry name" value="MLTA-INTERACTING PROTEIN-RELATED"/>
    <property type="match status" value="1"/>
</dbReference>
<evidence type="ECO:0000256" key="4">
    <source>
        <dbReference type="ARBA" id="ARBA00023136"/>
    </source>
</evidence>
<dbReference type="AlphaFoldDB" id="A0A285IJ25"/>
<dbReference type="EMBL" id="OBEA01000002">
    <property type="protein sequence ID" value="SNY47985.1"/>
    <property type="molecule type" value="Genomic_DNA"/>
</dbReference>
<evidence type="ECO:0000256" key="1">
    <source>
        <dbReference type="ARBA" id="ARBA00004442"/>
    </source>
</evidence>
<dbReference type="RefSeq" id="WP_097145053.1">
    <property type="nucleotide sequence ID" value="NZ_OBEA01000002.1"/>
</dbReference>
<sequence>MHLPIHKNLRALALAAPIIAALGPRPAFAEQEASGFTIGVLGVATTSPYDADTEESSFLPDLEYTRDRFSIGITGASYDVFDSESVVLSAILAPRFFPDPSEVAGLGHLTRETAAEAGLAGTLRFGPLSTGLEILTDISGIHEGTAIEATVGTAFSPTPRLGIAVQAGATWMDSDLATYSFGIRPSEATDMLAAYKIEDTVVPSVGLQLRYALTDHVSLIGGLSVEFLPDRVTDSPIINREVLTSGMIGFRYGF</sequence>
<evidence type="ECO:0000256" key="2">
    <source>
        <dbReference type="ARBA" id="ARBA00005722"/>
    </source>
</evidence>
<feature type="signal peptide" evidence="6">
    <location>
        <begin position="1"/>
        <end position="29"/>
    </location>
</feature>
<dbReference type="GO" id="GO:0009279">
    <property type="term" value="C:cell outer membrane"/>
    <property type="evidence" value="ECO:0007669"/>
    <property type="project" value="UniProtKB-SubCell"/>
</dbReference>
<organism evidence="8 9">
    <name type="scientific">Pseudooceanicola antarcticus</name>
    <dbReference type="NCBI Taxonomy" id="1247613"/>
    <lineage>
        <taxon>Bacteria</taxon>
        <taxon>Pseudomonadati</taxon>
        <taxon>Pseudomonadota</taxon>
        <taxon>Alphaproteobacteria</taxon>
        <taxon>Rhodobacterales</taxon>
        <taxon>Paracoccaceae</taxon>
        <taxon>Pseudooceanicola</taxon>
    </lineage>
</organism>
<evidence type="ECO:0000313" key="8">
    <source>
        <dbReference type="EMBL" id="SNY47985.1"/>
    </source>
</evidence>
<evidence type="ECO:0000256" key="6">
    <source>
        <dbReference type="SAM" id="SignalP"/>
    </source>
</evidence>
<keyword evidence="5" id="KW-0998">Cell outer membrane</keyword>
<comment type="similarity">
    <text evidence="2">Belongs to the MipA/OmpV family.</text>
</comment>
<dbReference type="Proteomes" id="UP000231655">
    <property type="component" value="Unassembled WGS sequence"/>
</dbReference>
<feature type="chain" id="PRO_5013216210" evidence="6">
    <location>
        <begin position="30"/>
        <end position="254"/>
    </location>
</feature>
<keyword evidence="10" id="KW-1185">Reference proteome</keyword>
<evidence type="ECO:0000256" key="3">
    <source>
        <dbReference type="ARBA" id="ARBA00022729"/>
    </source>
</evidence>
<keyword evidence="4" id="KW-0472">Membrane</keyword>
<dbReference type="Proteomes" id="UP000231702">
    <property type="component" value="Unassembled WGS sequence"/>
</dbReference>
<dbReference type="EMBL" id="PGTD01000016">
    <property type="protein sequence ID" value="PJE28855.1"/>
    <property type="molecule type" value="Genomic_DNA"/>
</dbReference>
<protein>
    <submittedName>
        <fullName evidence="7">MipA/OmpV family protein</fullName>
    </submittedName>
    <submittedName>
        <fullName evidence="8">Outer membrane protein</fullName>
    </submittedName>
</protein>
<keyword evidence="3 6" id="KW-0732">Signal</keyword>
<reference evidence="8 9" key="1">
    <citation type="submission" date="2017-09" db="EMBL/GenBank/DDBJ databases">
        <authorList>
            <person name="Ehlers B."/>
            <person name="Leendertz F.H."/>
        </authorList>
    </citation>
    <scope>NUCLEOTIDE SEQUENCE [LARGE SCALE GENOMIC DNA]</scope>
    <source>
        <strain evidence="8 9">CGMCC 1.12662</strain>
    </source>
</reference>
<proteinExistence type="inferred from homology"/>
<gene>
    <name evidence="7" type="ORF">CVM39_10360</name>
    <name evidence="8" type="ORF">SAMN06297129_1296</name>
</gene>
<comment type="subcellular location">
    <subcellularLocation>
        <location evidence="1">Cell outer membrane</location>
    </subcellularLocation>
</comment>